<evidence type="ECO:0000259" key="12">
    <source>
        <dbReference type="Pfam" id="PF01556"/>
    </source>
</evidence>
<evidence type="ECO:0000256" key="1">
    <source>
        <dbReference type="ARBA" id="ARBA00001947"/>
    </source>
</evidence>
<feature type="domain" description="Chaperone DnaJ C-terminal" evidence="12">
    <location>
        <begin position="10"/>
        <end position="131"/>
    </location>
</feature>
<proteinExistence type="predicted"/>
<dbReference type="GO" id="GO:0042026">
    <property type="term" value="P:protein refolding"/>
    <property type="evidence" value="ECO:0007669"/>
    <property type="project" value="TreeGrafter"/>
</dbReference>
<comment type="subunit">
    <text evidence="3">Homodimer.</text>
</comment>
<dbReference type="PANTHER" id="PTHR43096">
    <property type="entry name" value="DNAJ HOMOLOG 1, MITOCHONDRIAL-RELATED"/>
    <property type="match status" value="1"/>
</dbReference>
<comment type="caution">
    <text evidence="13">The sequence shown here is derived from an EMBL/GenBank/DDBJ whole genome shotgun (WGS) entry which is preliminary data.</text>
</comment>
<dbReference type="InterPro" id="IPR002939">
    <property type="entry name" value="DnaJ_C"/>
</dbReference>
<dbReference type="Gene3D" id="2.60.260.20">
    <property type="entry name" value="Urease metallochaperone UreE, N-terminal domain"/>
    <property type="match status" value="2"/>
</dbReference>
<keyword evidence="9" id="KW-0862">Zinc</keyword>
<evidence type="ECO:0000256" key="2">
    <source>
        <dbReference type="ARBA" id="ARBA00004496"/>
    </source>
</evidence>
<dbReference type="AlphaFoldDB" id="X0TAH7"/>
<keyword evidence="10" id="KW-0346">Stress response</keyword>
<evidence type="ECO:0000256" key="8">
    <source>
        <dbReference type="ARBA" id="ARBA00022771"/>
    </source>
</evidence>
<gene>
    <name evidence="13" type="ORF">S01H1_18884</name>
</gene>
<keyword evidence="5" id="KW-0235">DNA replication</keyword>
<protein>
    <recommendedName>
        <fullName evidence="12">Chaperone DnaJ C-terminal domain-containing protein</fullName>
    </recommendedName>
</protein>
<dbReference type="GO" id="GO:0051082">
    <property type="term" value="F:unfolded protein binding"/>
    <property type="evidence" value="ECO:0007669"/>
    <property type="project" value="InterPro"/>
</dbReference>
<dbReference type="FunFam" id="2.60.260.20:FF:000004">
    <property type="entry name" value="Molecular chaperone DnaJ"/>
    <property type="match status" value="1"/>
</dbReference>
<evidence type="ECO:0000256" key="6">
    <source>
        <dbReference type="ARBA" id="ARBA00022723"/>
    </source>
</evidence>
<feature type="non-terminal residue" evidence="13">
    <location>
        <position position="1"/>
    </location>
</feature>
<keyword evidence="7" id="KW-0677">Repeat</keyword>
<evidence type="ECO:0000256" key="9">
    <source>
        <dbReference type="ARBA" id="ARBA00022833"/>
    </source>
</evidence>
<dbReference type="EMBL" id="BARS01010142">
    <property type="protein sequence ID" value="GAF90219.1"/>
    <property type="molecule type" value="Genomic_DNA"/>
</dbReference>
<accession>X0TAH7</accession>
<dbReference type="GO" id="GO:0006260">
    <property type="term" value="P:DNA replication"/>
    <property type="evidence" value="ECO:0007669"/>
    <property type="project" value="UniProtKB-KW"/>
</dbReference>
<reference evidence="13" key="1">
    <citation type="journal article" date="2014" name="Front. Microbiol.">
        <title>High frequency of phylogenetically diverse reductive dehalogenase-homologous genes in deep subseafloor sedimentary metagenomes.</title>
        <authorList>
            <person name="Kawai M."/>
            <person name="Futagami T."/>
            <person name="Toyoda A."/>
            <person name="Takaki Y."/>
            <person name="Nishi S."/>
            <person name="Hori S."/>
            <person name="Arai W."/>
            <person name="Tsubouchi T."/>
            <person name="Morono Y."/>
            <person name="Uchiyama I."/>
            <person name="Ito T."/>
            <person name="Fujiyama A."/>
            <person name="Inagaki F."/>
            <person name="Takami H."/>
        </authorList>
    </citation>
    <scope>NUCLEOTIDE SEQUENCE</scope>
    <source>
        <strain evidence="13">Expedition CK06-06</strain>
    </source>
</reference>
<name>X0TAH7_9ZZZZ</name>
<evidence type="ECO:0000256" key="11">
    <source>
        <dbReference type="ARBA" id="ARBA00023186"/>
    </source>
</evidence>
<evidence type="ECO:0000256" key="3">
    <source>
        <dbReference type="ARBA" id="ARBA00011738"/>
    </source>
</evidence>
<evidence type="ECO:0000313" key="13">
    <source>
        <dbReference type="EMBL" id="GAF90219.1"/>
    </source>
</evidence>
<dbReference type="PANTHER" id="PTHR43096:SF48">
    <property type="entry name" value="CHAPERONE PROTEIN DNAJ"/>
    <property type="match status" value="1"/>
</dbReference>
<dbReference type="InterPro" id="IPR008971">
    <property type="entry name" value="HSP40/DnaJ_pept-bd"/>
</dbReference>
<keyword evidence="8" id="KW-0863">Zinc-finger</keyword>
<evidence type="ECO:0000256" key="10">
    <source>
        <dbReference type="ARBA" id="ARBA00023016"/>
    </source>
</evidence>
<keyword evidence="6" id="KW-0479">Metal-binding</keyword>
<evidence type="ECO:0000256" key="4">
    <source>
        <dbReference type="ARBA" id="ARBA00022490"/>
    </source>
</evidence>
<sequence length="152" mass="16629">SGQGRLKGSHRVKVKVPAGIESGYQLRVSGAGNTGAKNGPTGDLYVFINVKPHNLFEREGSDLIYKTDIPFVKAALGSEIEVPTIIDGKAKIKIPTGTQSGTTFRLKNKGMQHLQQFGRGDLYVRVHIDTPSKLDRKQSDLLKQFGKLRGEI</sequence>
<comment type="subcellular location">
    <subcellularLocation>
        <location evidence="2">Cytoplasm</location>
    </subcellularLocation>
</comment>
<evidence type="ECO:0000256" key="7">
    <source>
        <dbReference type="ARBA" id="ARBA00022737"/>
    </source>
</evidence>
<dbReference type="SUPFAM" id="SSF49493">
    <property type="entry name" value="HSP40/DnaJ peptide-binding domain"/>
    <property type="match status" value="2"/>
</dbReference>
<dbReference type="Pfam" id="PF01556">
    <property type="entry name" value="DnaJ_C"/>
    <property type="match status" value="1"/>
</dbReference>
<keyword evidence="11" id="KW-0143">Chaperone</keyword>
<dbReference type="GO" id="GO:0005737">
    <property type="term" value="C:cytoplasm"/>
    <property type="evidence" value="ECO:0007669"/>
    <property type="project" value="UniProtKB-SubCell"/>
</dbReference>
<dbReference type="CDD" id="cd10747">
    <property type="entry name" value="DnaJ_C"/>
    <property type="match status" value="1"/>
</dbReference>
<comment type="cofactor">
    <cofactor evidence="1">
        <name>Zn(2+)</name>
        <dbReference type="ChEBI" id="CHEBI:29105"/>
    </cofactor>
</comment>
<organism evidence="13">
    <name type="scientific">marine sediment metagenome</name>
    <dbReference type="NCBI Taxonomy" id="412755"/>
    <lineage>
        <taxon>unclassified sequences</taxon>
        <taxon>metagenomes</taxon>
        <taxon>ecological metagenomes</taxon>
    </lineage>
</organism>
<evidence type="ECO:0000256" key="5">
    <source>
        <dbReference type="ARBA" id="ARBA00022705"/>
    </source>
</evidence>
<dbReference type="GO" id="GO:0008270">
    <property type="term" value="F:zinc ion binding"/>
    <property type="evidence" value="ECO:0007669"/>
    <property type="project" value="UniProtKB-KW"/>
</dbReference>
<keyword evidence="4" id="KW-0963">Cytoplasm</keyword>